<keyword evidence="1" id="KW-0521">NADP</keyword>
<dbReference type="InterPro" id="IPR036291">
    <property type="entry name" value="NAD(P)-bd_dom_sf"/>
</dbReference>
<sequence length="355" mass="37070">MKRERVTMKIYGFNSYGGPEVEEFLDVPEPVLRPGTVLIETVAVGVNPADIKVRSGARQAGFPVEFPMAMGREAAGIVVDSWRSPKSEEFAAARVRPGQPIPPAFPVGATVFGSCAEGVGALGERTLLEESSVAGAVSGLSLERAACIPVAVGTAFDAVSELDIGHGENVVVLGAGGGVGIHAAQFAAMAGACVFGVASEEKKDFVELRGVRHVPSGPGLAERVSEAVRNVSGPSRVDALIDCVGGDALRELAALVDRSAGGNGRSRRIRSLADKETVAEVGGSGVRRRRTSEVFGDIAERARRRDFEISLSDVIPFGNAHDAMRVVEGGHARGKIVVTFPKGETPYLAEGSDVE</sequence>
<evidence type="ECO:0000313" key="3">
    <source>
        <dbReference type="EMBL" id="ANI91874.1"/>
    </source>
</evidence>
<keyword evidence="4" id="KW-1185">Reference proteome</keyword>
<proteinExistence type="predicted"/>
<dbReference type="RefSeq" id="WP_231887222.1">
    <property type="nucleotide sequence ID" value="NZ_CP015961.1"/>
</dbReference>
<accession>A0A173LJQ8</accession>
<dbReference type="Gene3D" id="3.40.50.720">
    <property type="entry name" value="NAD(P)-binding Rossmann-like Domain"/>
    <property type="match status" value="1"/>
</dbReference>
<evidence type="ECO:0000256" key="1">
    <source>
        <dbReference type="ARBA" id="ARBA00022857"/>
    </source>
</evidence>
<dbReference type="STRING" id="499555.BJL86_1082"/>
<dbReference type="GO" id="GO:0016491">
    <property type="term" value="F:oxidoreductase activity"/>
    <property type="evidence" value="ECO:0007669"/>
    <property type="project" value="InterPro"/>
</dbReference>
<evidence type="ECO:0000313" key="4">
    <source>
        <dbReference type="Proteomes" id="UP000186104"/>
    </source>
</evidence>
<gene>
    <name evidence="3" type="ORF">BJL86_1082</name>
</gene>
<dbReference type="SUPFAM" id="SSF50129">
    <property type="entry name" value="GroES-like"/>
    <property type="match status" value="1"/>
</dbReference>
<dbReference type="KEGG" id="dtm:BJL86_1082"/>
<reference evidence="3 4" key="1">
    <citation type="submission" date="2016-06" db="EMBL/GenBank/DDBJ databases">
        <title>Complete genome sequence of a saline-alkali tolerant type strain Dietzia timorensis ID05-A0528T.</title>
        <authorList>
            <person name="Wu X."/>
        </authorList>
    </citation>
    <scope>NUCLEOTIDE SEQUENCE [LARGE SCALE GENOMIC DNA]</scope>
    <source>
        <strain evidence="3 4">ID05-A0528</strain>
    </source>
</reference>
<dbReference type="SUPFAM" id="SSF51735">
    <property type="entry name" value="NAD(P)-binding Rossmann-fold domains"/>
    <property type="match status" value="1"/>
</dbReference>
<dbReference type="EMBL" id="CP015961">
    <property type="protein sequence ID" value="ANI91874.1"/>
    <property type="molecule type" value="Genomic_DNA"/>
</dbReference>
<dbReference type="InterPro" id="IPR011032">
    <property type="entry name" value="GroES-like_sf"/>
</dbReference>
<feature type="domain" description="Enoyl reductase (ER)" evidence="2">
    <location>
        <begin position="17"/>
        <end position="338"/>
    </location>
</feature>
<dbReference type="SMART" id="SM00829">
    <property type="entry name" value="PKS_ER"/>
    <property type="match status" value="1"/>
</dbReference>
<dbReference type="InterPro" id="IPR020843">
    <property type="entry name" value="ER"/>
</dbReference>
<dbReference type="Gene3D" id="3.90.180.10">
    <property type="entry name" value="Medium-chain alcohol dehydrogenases, catalytic domain"/>
    <property type="match status" value="1"/>
</dbReference>
<dbReference type="AlphaFoldDB" id="A0A173LJQ8"/>
<dbReference type="PANTHER" id="PTHR44154">
    <property type="entry name" value="QUINONE OXIDOREDUCTASE"/>
    <property type="match status" value="1"/>
</dbReference>
<organism evidence="3 4">
    <name type="scientific">Dietzia timorensis</name>
    <dbReference type="NCBI Taxonomy" id="499555"/>
    <lineage>
        <taxon>Bacteria</taxon>
        <taxon>Bacillati</taxon>
        <taxon>Actinomycetota</taxon>
        <taxon>Actinomycetes</taxon>
        <taxon>Mycobacteriales</taxon>
        <taxon>Dietziaceae</taxon>
        <taxon>Dietzia</taxon>
    </lineage>
</organism>
<dbReference type="Proteomes" id="UP000186104">
    <property type="component" value="Chromosome"/>
</dbReference>
<name>A0A173LJQ8_9ACTN</name>
<dbReference type="Pfam" id="PF08240">
    <property type="entry name" value="ADH_N"/>
    <property type="match status" value="1"/>
</dbReference>
<dbReference type="InterPro" id="IPR013154">
    <property type="entry name" value="ADH-like_N"/>
</dbReference>
<dbReference type="PANTHER" id="PTHR44154:SF1">
    <property type="entry name" value="QUINONE OXIDOREDUCTASE"/>
    <property type="match status" value="1"/>
</dbReference>
<dbReference type="Pfam" id="PF13602">
    <property type="entry name" value="ADH_zinc_N_2"/>
    <property type="match status" value="1"/>
</dbReference>
<dbReference type="InterPro" id="IPR051603">
    <property type="entry name" value="Zinc-ADH_QOR/CCCR"/>
</dbReference>
<evidence type="ECO:0000259" key="2">
    <source>
        <dbReference type="SMART" id="SM00829"/>
    </source>
</evidence>
<protein>
    <submittedName>
        <fullName evidence="3">Reticulon-4-interacting protein 1, mitochondrial</fullName>
    </submittedName>
</protein>